<dbReference type="Gene3D" id="1.25.40.10">
    <property type="entry name" value="Tetratricopeptide repeat domain"/>
    <property type="match status" value="1"/>
</dbReference>
<proteinExistence type="predicted"/>
<keyword evidence="3" id="KW-1185">Reference proteome</keyword>
<dbReference type="Proteomes" id="UP001178354">
    <property type="component" value="Unassembled WGS sequence"/>
</dbReference>
<name>A0AAW8B562_9GAMM</name>
<gene>
    <name evidence="2" type="ORF">Q8A57_07370</name>
</gene>
<dbReference type="RefSeq" id="WP_305170359.1">
    <property type="nucleotide sequence ID" value="NZ_JAUUUU010000003.1"/>
</dbReference>
<dbReference type="EMBL" id="JAUUUU010000003">
    <property type="protein sequence ID" value="MDP1520781.1"/>
    <property type="molecule type" value="Genomic_DNA"/>
</dbReference>
<dbReference type="SUPFAM" id="SSF48452">
    <property type="entry name" value="TPR-like"/>
    <property type="match status" value="1"/>
</dbReference>
<dbReference type="SMART" id="SM00028">
    <property type="entry name" value="TPR"/>
    <property type="match status" value="2"/>
</dbReference>
<reference evidence="2" key="1">
    <citation type="journal article" date="2010" name="Int. J. Syst. Evol. Microbiol.">
        <title>Porticoccus litoralis gen. nov., sp. nov., a gammaproteobacterium isolated from the Yellow Sea.</title>
        <authorList>
            <person name="Oh H.M."/>
            <person name="Kim H."/>
            <person name="Kim K.M."/>
            <person name="Min G.S."/>
            <person name="Cho J.C."/>
        </authorList>
    </citation>
    <scope>NUCLEOTIDE SEQUENCE</scope>
    <source>
        <strain evidence="2">DSM 25064</strain>
    </source>
</reference>
<keyword evidence="1" id="KW-0802">TPR repeat</keyword>
<dbReference type="InterPro" id="IPR011990">
    <property type="entry name" value="TPR-like_helical_dom_sf"/>
</dbReference>
<protein>
    <submittedName>
        <fullName evidence="2">Tetratricopeptide repeat protein</fullName>
    </submittedName>
</protein>
<dbReference type="AlphaFoldDB" id="A0AAW8B562"/>
<dbReference type="PROSITE" id="PS50005">
    <property type="entry name" value="TPR"/>
    <property type="match status" value="1"/>
</dbReference>
<dbReference type="InterPro" id="IPR019734">
    <property type="entry name" value="TPR_rpt"/>
</dbReference>
<feature type="repeat" description="TPR" evidence="1">
    <location>
        <begin position="18"/>
        <end position="51"/>
    </location>
</feature>
<comment type="caution">
    <text evidence="2">The sequence shown here is derived from an EMBL/GenBank/DDBJ whole genome shotgun (WGS) entry which is preliminary data.</text>
</comment>
<evidence type="ECO:0000256" key="1">
    <source>
        <dbReference type="PROSITE-ProRule" id="PRU00339"/>
    </source>
</evidence>
<organism evidence="2 3">
    <name type="scientific">Porticoccus litoralis</name>
    <dbReference type="NCBI Taxonomy" id="434086"/>
    <lineage>
        <taxon>Bacteria</taxon>
        <taxon>Pseudomonadati</taxon>
        <taxon>Pseudomonadota</taxon>
        <taxon>Gammaproteobacteria</taxon>
        <taxon>Cellvibrionales</taxon>
        <taxon>Porticoccaceae</taxon>
        <taxon>Porticoccus</taxon>
    </lineage>
</organism>
<evidence type="ECO:0000313" key="3">
    <source>
        <dbReference type="Proteomes" id="UP001178354"/>
    </source>
</evidence>
<accession>A0AAW8B562</accession>
<sequence>MALIENLEAMLAQGKDSAMLRFGLGSAYFNERRYDEAIPHLRHCLTLDSGYTAAYKLLGRSLQKQGQPEEAYDVLQIGLEKALASGDKQIEREIRTFLKKNEA</sequence>
<evidence type="ECO:0000313" key="2">
    <source>
        <dbReference type="EMBL" id="MDP1520781.1"/>
    </source>
</evidence>
<reference evidence="2" key="2">
    <citation type="submission" date="2023-08" db="EMBL/GenBank/DDBJ databases">
        <authorList>
            <person name="Luo J."/>
        </authorList>
    </citation>
    <scope>NUCLEOTIDE SEQUENCE</scope>
    <source>
        <strain evidence="2">DSM 25064</strain>
    </source>
</reference>
<dbReference type="Pfam" id="PF14559">
    <property type="entry name" value="TPR_19"/>
    <property type="match status" value="1"/>
</dbReference>